<evidence type="ECO:0000313" key="2">
    <source>
        <dbReference type="Proteomes" id="UP000072605"/>
    </source>
</evidence>
<dbReference type="EMBL" id="LDQV01000045">
    <property type="protein sequence ID" value="KTR25179.1"/>
    <property type="molecule type" value="Genomic_DNA"/>
</dbReference>
<evidence type="ECO:0000313" key="1">
    <source>
        <dbReference type="EMBL" id="KTR25179.1"/>
    </source>
</evidence>
<evidence type="ECO:0008006" key="3">
    <source>
        <dbReference type="Google" id="ProtNLM"/>
    </source>
</evidence>
<comment type="caution">
    <text evidence="1">The sequence shown here is derived from an EMBL/GenBank/DDBJ whole genome shotgun (WGS) entry which is preliminary data.</text>
</comment>
<organism evidence="1 2">
    <name type="scientific">Exiguobacterium indicum</name>
    <dbReference type="NCBI Taxonomy" id="296995"/>
    <lineage>
        <taxon>Bacteria</taxon>
        <taxon>Bacillati</taxon>
        <taxon>Bacillota</taxon>
        <taxon>Bacilli</taxon>
        <taxon>Bacillales</taxon>
        <taxon>Bacillales Family XII. Incertae Sedis</taxon>
        <taxon>Exiguobacterium</taxon>
    </lineage>
</organism>
<dbReference type="AlphaFoldDB" id="A0AAW3M6Y1"/>
<dbReference type="Proteomes" id="UP000072605">
    <property type="component" value="Unassembled WGS sequence"/>
</dbReference>
<proteinExistence type="predicted"/>
<sequence>MFKYLPGAVFLHDSRYFKVNNLNLSKVSFDTSRIEDELINFITKWPLNLKIAEEKSISLFPKDVKKYYFGEIQEVEYELFPLVFRCRLCDNVHEYYSIESLKNDNPTLNCVFCNSKSSLKQFPYLMIHENGDLKGLKVINNGGNSFKEKYNGITMNDTRSFRTATWYNKKKNLNLGSLGANITTLPITSDMKRFMSGKHASDGDVFKPAIINIVNLNNEELKVRKQNSDFSFIQLAALLELDKVNKIDFNENFELQESNSFAMKLLEAAHNEAEKKLLQKVIAENMNQPYLLEDKSLKVDIENFLDSIKVKLDDELVDLVNNDRLLHEYLFSIYESEGKTVEDKIKESIESEDYLQTEILEDVKSKFMILGIEKATLLEKFPVLTVSPGFTRKSPNRNEVILNPYKQKIQGSVQTVIPTLLSENEAIIFKISPERILKWLKINQFIEDDEKSHNKKESELLLYFKTKIGMYDPAELAEMNLKLGEKMDEKMLSSVIFQLIHTLSHMMLNAGKSIIGLDVDSISEYIFPSSFSYAIYVSKIQGGGMGNLIAAFENDLNRWINASFEHAQLCLYDPVCKDHKAACHACSYLKFSCQHFNRGLSRTLLIGGIIEGKQIIGFLDSKVNN</sequence>
<reference evidence="1 2" key="1">
    <citation type="journal article" date="2016" name="Front. Microbiol.">
        <title>Genomic Resource of Rice Seed Associated Bacteria.</title>
        <authorList>
            <person name="Midha S."/>
            <person name="Bansal K."/>
            <person name="Sharma S."/>
            <person name="Kumar N."/>
            <person name="Patil P.P."/>
            <person name="Chaudhry V."/>
            <person name="Patil P.B."/>
        </authorList>
    </citation>
    <scope>NUCLEOTIDE SEQUENCE [LARGE SCALE GENOMIC DNA]</scope>
    <source>
        <strain evidence="1 2">RSA11</strain>
    </source>
</reference>
<name>A0AAW3M6Y1_9BACL</name>
<gene>
    <name evidence="1" type="ORF">RSA11_15880</name>
</gene>
<protein>
    <recommendedName>
        <fullName evidence="3">DUF1998 domain-containing protein</fullName>
    </recommendedName>
</protein>
<accession>A0AAW3M6Y1</accession>